<evidence type="ECO:0000259" key="3">
    <source>
        <dbReference type="Pfam" id="PF02129"/>
    </source>
</evidence>
<dbReference type="Pfam" id="PF02129">
    <property type="entry name" value="Peptidase_S15"/>
    <property type="match status" value="1"/>
</dbReference>
<evidence type="ECO:0000256" key="1">
    <source>
        <dbReference type="ARBA" id="ARBA00022801"/>
    </source>
</evidence>
<feature type="signal peptide" evidence="2">
    <location>
        <begin position="1"/>
        <end position="28"/>
    </location>
</feature>
<dbReference type="EMBL" id="CP036422">
    <property type="protein sequence ID" value="QFU76276.1"/>
    <property type="molecule type" value="Genomic_DNA"/>
</dbReference>
<accession>A0A5P9NLA2</accession>
<dbReference type="AlphaFoldDB" id="A0A5P9NLA2"/>
<gene>
    <name evidence="4" type="ORF">EY643_11735</name>
</gene>
<dbReference type="GO" id="GO:0052689">
    <property type="term" value="F:carboxylic ester hydrolase activity"/>
    <property type="evidence" value="ECO:0007669"/>
    <property type="project" value="UniProtKB-ARBA"/>
</dbReference>
<dbReference type="Proteomes" id="UP000326287">
    <property type="component" value="Chromosome"/>
</dbReference>
<evidence type="ECO:0000313" key="5">
    <source>
        <dbReference type="Proteomes" id="UP000326287"/>
    </source>
</evidence>
<evidence type="ECO:0000313" key="4">
    <source>
        <dbReference type="EMBL" id="QFU76276.1"/>
    </source>
</evidence>
<proteinExistence type="predicted"/>
<dbReference type="SUPFAM" id="SSF53474">
    <property type="entry name" value="alpha/beta-Hydrolases"/>
    <property type="match status" value="1"/>
</dbReference>
<name>A0A5P9NLA2_9GAMM</name>
<keyword evidence="5" id="KW-1185">Reference proteome</keyword>
<dbReference type="InterPro" id="IPR029058">
    <property type="entry name" value="AB_hydrolase_fold"/>
</dbReference>
<protein>
    <submittedName>
        <fullName evidence="4">Alpha/beta fold hydrolase</fullName>
    </submittedName>
</protein>
<reference evidence="4 5" key="1">
    <citation type="submission" date="2019-02" db="EMBL/GenBank/DDBJ databases">
        <authorList>
            <person name="Li S.-H."/>
        </authorList>
    </citation>
    <scope>NUCLEOTIDE SEQUENCE [LARGE SCALE GENOMIC DNA]</scope>
    <source>
        <strain evidence="4 5">IMCC14385</strain>
    </source>
</reference>
<dbReference type="Gene3D" id="3.40.50.1820">
    <property type="entry name" value="alpha/beta hydrolase"/>
    <property type="match status" value="1"/>
</dbReference>
<dbReference type="PANTHER" id="PTHR22946">
    <property type="entry name" value="DIENELACTONE HYDROLASE DOMAIN-CONTAINING PROTEIN-RELATED"/>
    <property type="match status" value="1"/>
</dbReference>
<feature type="chain" id="PRO_5024798083" evidence="2">
    <location>
        <begin position="29"/>
        <end position="323"/>
    </location>
</feature>
<sequence length="323" mass="35643">MMLSPKVPCQIVAPLIALLLAVATPAYSNEPSINEESITFWSGGAQLRGSVFKPQGLQPEEKLPGILLIHGWGGNRSNLNRSFAPNFASKGFVVMTFDLRSWGESEGFLLNTGEIPVAEEANEVSLKAQHLRSIVNPAKMIEDSRAALSWFVAEPNLQADNIGVWGTSLGGGLALVTAANDKRIKAVVTQVGAVNNKANFLMIPDKMVAEWETQRARGKIAPYPGPESAIPGFKGYPDMIAIKQYDPAAYWQDLNVPTLIIDAEDEELFDRRVNGMALHESLEGRVENQYLVLPGKHYDIYRDEGYRQALTAAQNWFLKYLKK</sequence>
<dbReference type="KEGG" id="halc:EY643_11735"/>
<keyword evidence="2" id="KW-0732">Signal</keyword>
<keyword evidence="1 4" id="KW-0378">Hydrolase</keyword>
<dbReference type="InterPro" id="IPR000383">
    <property type="entry name" value="Xaa-Pro-like_dom"/>
</dbReference>
<evidence type="ECO:0000256" key="2">
    <source>
        <dbReference type="SAM" id="SignalP"/>
    </source>
</evidence>
<dbReference type="InterPro" id="IPR050261">
    <property type="entry name" value="FrsA_esterase"/>
</dbReference>
<organism evidence="4 5">
    <name type="scientific">Halioglobus maricola</name>
    <dbReference type="NCBI Taxonomy" id="2601894"/>
    <lineage>
        <taxon>Bacteria</taxon>
        <taxon>Pseudomonadati</taxon>
        <taxon>Pseudomonadota</taxon>
        <taxon>Gammaproteobacteria</taxon>
        <taxon>Cellvibrionales</taxon>
        <taxon>Halieaceae</taxon>
        <taxon>Halioglobus</taxon>
    </lineage>
</organism>
<dbReference type="OrthoDB" id="9805123at2"/>
<feature type="domain" description="Xaa-Pro dipeptidyl-peptidase-like" evidence="3">
    <location>
        <begin position="44"/>
        <end position="202"/>
    </location>
</feature>
<dbReference type="PANTHER" id="PTHR22946:SF9">
    <property type="entry name" value="POLYKETIDE TRANSFERASE AF380"/>
    <property type="match status" value="1"/>
</dbReference>